<dbReference type="InterPro" id="IPR008266">
    <property type="entry name" value="Tyr_kinase_AS"/>
</dbReference>
<dbReference type="EMBL" id="JARIHO010000063">
    <property type="protein sequence ID" value="KAJ7315193.1"/>
    <property type="molecule type" value="Genomic_DNA"/>
</dbReference>
<keyword evidence="3" id="KW-1185">Reference proteome</keyword>
<evidence type="ECO:0000313" key="2">
    <source>
        <dbReference type="EMBL" id="KAJ7315193.1"/>
    </source>
</evidence>
<dbReference type="PROSITE" id="PS50011">
    <property type="entry name" value="PROTEIN_KINASE_DOM"/>
    <property type="match status" value="1"/>
</dbReference>
<dbReference type="GO" id="GO:0004672">
    <property type="term" value="F:protein kinase activity"/>
    <property type="evidence" value="ECO:0007669"/>
    <property type="project" value="InterPro"/>
</dbReference>
<evidence type="ECO:0000313" key="3">
    <source>
        <dbReference type="Proteomes" id="UP001218218"/>
    </source>
</evidence>
<proteinExistence type="predicted"/>
<evidence type="ECO:0000259" key="1">
    <source>
        <dbReference type="PROSITE" id="PS50011"/>
    </source>
</evidence>
<dbReference type="Pfam" id="PF00069">
    <property type="entry name" value="Pkinase"/>
    <property type="match status" value="1"/>
</dbReference>
<feature type="domain" description="Protein kinase" evidence="1">
    <location>
        <begin position="366"/>
        <end position="529"/>
    </location>
</feature>
<reference evidence="2" key="1">
    <citation type="submission" date="2023-03" db="EMBL/GenBank/DDBJ databases">
        <title>Massive genome expansion in bonnet fungi (Mycena s.s.) driven by repeated elements and novel gene families across ecological guilds.</title>
        <authorList>
            <consortium name="Lawrence Berkeley National Laboratory"/>
            <person name="Harder C.B."/>
            <person name="Miyauchi S."/>
            <person name="Viragh M."/>
            <person name="Kuo A."/>
            <person name="Thoen E."/>
            <person name="Andreopoulos B."/>
            <person name="Lu D."/>
            <person name="Skrede I."/>
            <person name="Drula E."/>
            <person name="Henrissat B."/>
            <person name="Morin E."/>
            <person name="Kohler A."/>
            <person name="Barry K."/>
            <person name="LaButti K."/>
            <person name="Morin E."/>
            <person name="Salamov A."/>
            <person name="Lipzen A."/>
            <person name="Mereny Z."/>
            <person name="Hegedus B."/>
            <person name="Baldrian P."/>
            <person name="Stursova M."/>
            <person name="Weitz H."/>
            <person name="Taylor A."/>
            <person name="Grigoriev I.V."/>
            <person name="Nagy L.G."/>
            <person name="Martin F."/>
            <person name="Kauserud H."/>
        </authorList>
    </citation>
    <scope>NUCLEOTIDE SEQUENCE</scope>
    <source>
        <strain evidence="2">CBHHK002</strain>
    </source>
</reference>
<dbReference type="Proteomes" id="UP001218218">
    <property type="component" value="Unassembled WGS sequence"/>
</dbReference>
<dbReference type="Gene3D" id="1.10.510.10">
    <property type="entry name" value="Transferase(Phosphotransferase) domain 1"/>
    <property type="match status" value="1"/>
</dbReference>
<accession>A0AAD6ZBJ1</accession>
<protein>
    <recommendedName>
        <fullName evidence="1">Protein kinase domain-containing protein</fullName>
    </recommendedName>
</protein>
<dbReference type="GO" id="GO:0005524">
    <property type="term" value="F:ATP binding"/>
    <property type="evidence" value="ECO:0007669"/>
    <property type="project" value="InterPro"/>
</dbReference>
<gene>
    <name evidence="2" type="ORF">DFH08DRAFT_422960</name>
</gene>
<dbReference type="AlphaFoldDB" id="A0AAD6ZBJ1"/>
<dbReference type="SMART" id="SM00220">
    <property type="entry name" value="S_TKc"/>
    <property type="match status" value="1"/>
</dbReference>
<name>A0AAD6ZBJ1_9AGAR</name>
<dbReference type="SUPFAM" id="SSF56112">
    <property type="entry name" value="Protein kinase-like (PK-like)"/>
    <property type="match status" value="1"/>
</dbReference>
<comment type="caution">
    <text evidence="2">The sequence shown here is derived from an EMBL/GenBank/DDBJ whole genome shotgun (WGS) entry which is preliminary data.</text>
</comment>
<dbReference type="InterPro" id="IPR011009">
    <property type="entry name" value="Kinase-like_dom_sf"/>
</dbReference>
<sequence>MSSNSNLQKIDAYYGLDTADRHAHHLAYITKMWDWIQSDLPQTCDAALRLLHSVPPVKLGGASVKTKDMSKTEMAVSPLKCVKLVPDWMDQVVADVDFSAITIPKTQRINMTGMFMLNRKEPLGPDNVEQTVDDMHKRWVLEPAAAIAGIVMGKDVEVTYAPQTGGSATDLRVCDKQHTEGPGRNHIVAEDKRGRVWLEHESKVLELLEAETFPSYSKQHDPKPEPAVRICVQIYVQMHKFQAFYGKIFSPCGVIYVRTGASADMLEFSRVYHDLDDDVRRTACLIIEAERHPSGQYPMFVPAFIRSISDIWPFRIISAWFYRQILQLLLQFQTLCSTPTVAVGRLEGHWSLYKALSPWPSLKFPIIFSTPLGAGASGDVWLSNDGNHVIKLFMNRDAAEHEANILLKCQERPGPAVATFHGLYSDGWRFGLVMRYVGSAIGPLGRAPLEQRQQLLAALYKLHSYGIHHHDVRPANVMVDNSGVVTLIDFDRAEEVYGECRGCPDLEAIALLETSTSGADSEREIIPYL</sequence>
<dbReference type="InterPro" id="IPR000719">
    <property type="entry name" value="Prot_kinase_dom"/>
</dbReference>
<organism evidence="2 3">
    <name type="scientific">Mycena albidolilacea</name>
    <dbReference type="NCBI Taxonomy" id="1033008"/>
    <lineage>
        <taxon>Eukaryota</taxon>
        <taxon>Fungi</taxon>
        <taxon>Dikarya</taxon>
        <taxon>Basidiomycota</taxon>
        <taxon>Agaricomycotina</taxon>
        <taxon>Agaricomycetes</taxon>
        <taxon>Agaricomycetidae</taxon>
        <taxon>Agaricales</taxon>
        <taxon>Marasmiineae</taxon>
        <taxon>Mycenaceae</taxon>
        <taxon>Mycena</taxon>
    </lineage>
</organism>
<dbReference type="PROSITE" id="PS00109">
    <property type="entry name" value="PROTEIN_KINASE_TYR"/>
    <property type="match status" value="1"/>
</dbReference>